<evidence type="ECO:0000313" key="2">
    <source>
        <dbReference type="EMBL" id="PJC24062.1"/>
    </source>
</evidence>
<gene>
    <name evidence="2" type="ORF">CO058_00090</name>
</gene>
<dbReference type="AlphaFoldDB" id="A0A2M8EMU1"/>
<feature type="non-terminal residue" evidence="2">
    <location>
        <position position="227"/>
    </location>
</feature>
<dbReference type="EMBL" id="PFSJ01000002">
    <property type="protein sequence ID" value="PJC24062.1"/>
    <property type="molecule type" value="Genomic_DNA"/>
</dbReference>
<reference evidence="3" key="1">
    <citation type="submission" date="2017-09" db="EMBL/GenBank/DDBJ databases">
        <title>Depth-based differentiation of microbial function through sediment-hosted aquifers and enrichment of novel symbionts in the deep terrestrial subsurface.</title>
        <authorList>
            <person name="Probst A.J."/>
            <person name="Ladd B."/>
            <person name="Jarett J.K."/>
            <person name="Geller-Mcgrath D.E."/>
            <person name="Sieber C.M.K."/>
            <person name="Emerson J.B."/>
            <person name="Anantharaman K."/>
            <person name="Thomas B.C."/>
            <person name="Malmstrom R."/>
            <person name="Stieglmeier M."/>
            <person name="Klingl A."/>
            <person name="Woyke T."/>
            <person name="Ryan C.M."/>
            <person name="Banfield J.F."/>
        </authorList>
    </citation>
    <scope>NUCLEOTIDE SEQUENCE [LARGE SCALE GENOMIC DNA]</scope>
</reference>
<accession>A0A2M8EMU1</accession>
<evidence type="ECO:0000313" key="3">
    <source>
        <dbReference type="Proteomes" id="UP000229756"/>
    </source>
</evidence>
<dbReference type="Proteomes" id="UP000229756">
    <property type="component" value="Unassembled WGS sequence"/>
</dbReference>
<keyword evidence="1" id="KW-0472">Membrane</keyword>
<proteinExistence type="predicted"/>
<name>A0A2M8EMU1_UNCKA</name>
<evidence type="ECO:0000256" key="1">
    <source>
        <dbReference type="SAM" id="Phobius"/>
    </source>
</evidence>
<protein>
    <submittedName>
        <fullName evidence="2">Uncharacterized protein</fullName>
    </submittedName>
</protein>
<sequence>MSKIRLIIFVLVLFVCGSAYFYLRNFIIDSREKGILLSSGTLKDSLFKNPVVVSYDGKKSTRYRYQPYVSPSENYFPNYYHENEFKDFLKVAGISGYLLESVSDDSKENFIFKFLKSVDESVVMIWSFNINDKSYREISGDYREYNGCDWLLYFDSSNNELVTSDAIDVSSVLEINKFCKISTLTGDVVETLELPFKERVELFPYFIDEETQNVVLEDPMYLLDIDS</sequence>
<keyword evidence="1" id="KW-0812">Transmembrane</keyword>
<organism evidence="2 3">
    <name type="scientific">candidate division WWE3 bacterium CG_4_9_14_0_2_um_filter_35_11</name>
    <dbReference type="NCBI Taxonomy" id="1975077"/>
    <lineage>
        <taxon>Bacteria</taxon>
        <taxon>Katanobacteria</taxon>
    </lineage>
</organism>
<feature type="transmembrane region" description="Helical" evidence="1">
    <location>
        <begin position="6"/>
        <end position="23"/>
    </location>
</feature>
<comment type="caution">
    <text evidence="2">The sequence shown here is derived from an EMBL/GenBank/DDBJ whole genome shotgun (WGS) entry which is preliminary data.</text>
</comment>
<keyword evidence="1" id="KW-1133">Transmembrane helix</keyword>